<dbReference type="SUPFAM" id="SSF51569">
    <property type="entry name" value="Aldolase"/>
    <property type="match status" value="1"/>
</dbReference>
<dbReference type="PANTHER" id="PTHR12128:SF66">
    <property type="entry name" value="4-HYDROXY-2-OXOGLUTARATE ALDOLASE, MITOCHONDRIAL"/>
    <property type="match status" value="1"/>
</dbReference>
<dbReference type="Pfam" id="PF00701">
    <property type="entry name" value="DHDPS"/>
    <property type="match status" value="1"/>
</dbReference>
<accession>A0ABW3MSF4</accession>
<dbReference type="GO" id="GO:0008747">
    <property type="term" value="F:N-acetylneuraminate lyase activity"/>
    <property type="evidence" value="ECO:0007669"/>
    <property type="project" value="UniProtKB-EC"/>
</dbReference>
<evidence type="ECO:0000313" key="5">
    <source>
        <dbReference type="Proteomes" id="UP001597046"/>
    </source>
</evidence>
<evidence type="ECO:0000313" key="4">
    <source>
        <dbReference type="EMBL" id="MFD1053505.1"/>
    </source>
</evidence>
<reference evidence="5" key="1">
    <citation type="journal article" date="2019" name="Int. J. Syst. Evol. Microbiol.">
        <title>The Global Catalogue of Microorganisms (GCM) 10K type strain sequencing project: providing services to taxonomists for standard genome sequencing and annotation.</title>
        <authorList>
            <consortium name="The Broad Institute Genomics Platform"/>
            <consortium name="The Broad Institute Genome Sequencing Center for Infectious Disease"/>
            <person name="Wu L."/>
            <person name="Ma J."/>
        </authorList>
    </citation>
    <scope>NUCLEOTIDE SEQUENCE [LARGE SCALE GENOMIC DNA]</scope>
    <source>
        <strain evidence="5">CCUG 57508</strain>
    </source>
</reference>
<dbReference type="Gene3D" id="3.20.20.70">
    <property type="entry name" value="Aldolase class I"/>
    <property type="match status" value="1"/>
</dbReference>
<dbReference type="EC" id="4.3.3.7" evidence="4"/>
<comment type="similarity">
    <text evidence="1 3">Belongs to the DapA family.</text>
</comment>
<dbReference type="Proteomes" id="UP001597046">
    <property type="component" value="Unassembled WGS sequence"/>
</dbReference>
<dbReference type="EC" id="4.1.3.3" evidence="4"/>
<dbReference type="EMBL" id="JBHTKH010000001">
    <property type="protein sequence ID" value="MFD1053505.1"/>
    <property type="molecule type" value="Genomic_DNA"/>
</dbReference>
<keyword evidence="5" id="KW-1185">Reference proteome</keyword>
<evidence type="ECO:0000256" key="1">
    <source>
        <dbReference type="ARBA" id="ARBA00007592"/>
    </source>
</evidence>
<protein>
    <submittedName>
        <fullName evidence="4">Dihydrodipicolinate synthase family protein</fullName>
        <ecNumber evidence="4">4.1.3.3</ecNumber>
        <ecNumber evidence="4">4.2.1.41</ecNumber>
        <ecNumber evidence="4">4.3.3.7</ecNumber>
    </submittedName>
</protein>
<gene>
    <name evidence="4" type="ORF">ACFQ2V_04230</name>
</gene>
<proteinExistence type="inferred from homology"/>
<keyword evidence="2 3" id="KW-0456">Lyase</keyword>
<organism evidence="4 5">
    <name type="scientific">Terrabacter terrigena</name>
    <dbReference type="NCBI Taxonomy" id="574718"/>
    <lineage>
        <taxon>Bacteria</taxon>
        <taxon>Bacillati</taxon>
        <taxon>Actinomycetota</taxon>
        <taxon>Actinomycetes</taxon>
        <taxon>Micrococcales</taxon>
        <taxon>Intrasporangiaceae</taxon>
        <taxon>Terrabacter</taxon>
    </lineage>
</organism>
<dbReference type="PIRSF" id="PIRSF001365">
    <property type="entry name" value="DHDPS"/>
    <property type="match status" value="1"/>
</dbReference>
<dbReference type="EC" id="4.2.1.41" evidence="4"/>
<dbReference type="CDD" id="cd00408">
    <property type="entry name" value="DHDPS-like"/>
    <property type="match status" value="1"/>
</dbReference>
<dbReference type="PANTHER" id="PTHR12128">
    <property type="entry name" value="DIHYDRODIPICOLINATE SYNTHASE"/>
    <property type="match status" value="1"/>
</dbReference>
<dbReference type="GO" id="GO:0047448">
    <property type="term" value="F:5-dehydro-4-deoxyglucarate dehydratase activity"/>
    <property type="evidence" value="ECO:0007669"/>
    <property type="project" value="UniProtKB-EC"/>
</dbReference>
<name>A0ABW3MSF4_9MICO</name>
<evidence type="ECO:0000256" key="3">
    <source>
        <dbReference type="PIRNR" id="PIRNR001365"/>
    </source>
</evidence>
<dbReference type="RefSeq" id="WP_386051001.1">
    <property type="nucleotide sequence ID" value="NZ_JBHTKH010000001.1"/>
</dbReference>
<dbReference type="InterPro" id="IPR013785">
    <property type="entry name" value="Aldolase_TIM"/>
</dbReference>
<evidence type="ECO:0000256" key="2">
    <source>
        <dbReference type="ARBA" id="ARBA00023239"/>
    </source>
</evidence>
<sequence>MLEVPFTTAGEIDTSCFARLVRHVLASGVTAVMFPGFASEVLKLTDAEREELTHTLLQHTKNRDVAAIVSIPDHSTEVAVRRATDAAAAGADVVNILPPHQLSPGPSAVQGHLEAVLAAVAPTPVMVQFAPAQTGSALTADDLARLRQRSPNLKFVKVESTPPGAMITALRSRAPDVGTLVGYAGLHLMDAWRRGAVGVQPGCSFIELYLRVWALLEAGEEAAAERLHSRMLPYLSYWMQGVEIIVAAEKLISARRGLVDDPYCRRPRHTLDTTEVAMVDRFLDEFADLLPDVRA</sequence>
<dbReference type="InterPro" id="IPR002220">
    <property type="entry name" value="DapA-like"/>
</dbReference>
<dbReference type="SMART" id="SM01130">
    <property type="entry name" value="DHDPS"/>
    <property type="match status" value="1"/>
</dbReference>
<dbReference type="GO" id="GO:0008840">
    <property type="term" value="F:4-hydroxy-tetrahydrodipicolinate synthase activity"/>
    <property type="evidence" value="ECO:0007669"/>
    <property type="project" value="UniProtKB-EC"/>
</dbReference>
<comment type="caution">
    <text evidence="4">The sequence shown here is derived from an EMBL/GenBank/DDBJ whole genome shotgun (WGS) entry which is preliminary data.</text>
</comment>